<feature type="domain" description="GH16" evidence="2">
    <location>
        <begin position="45"/>
        <end position="304"/>
    </location>
</feature>
<dbReference type="PROSITE" id="PS51257">
    <property type="entry name" value="PROKAR_LIPOPROTEIN"/>
    <property type="match status" value="1"/>
</dbReference>
<evidence type="ECO:0000313" key="4">
    <source>
        <dbReference type="Proteomes" id="UP001218231"/>
    </source>
</evidence>
<dbReference type="Gene3D" id="2.60.120.200">
    <property type="match status" value="1"/>
</dbReference>
<gene>
    <name evidence="3" type="ORF">PQ457_14640</name>
</gene>
<sequence length="308" mass="33677">MTGKTISSLRLWAAGAVAVAAGLVVQIGGGCAGASEQAPAPDTPAPAASLPYPVRLTFHDEFDGFSFFDERSQSGRWRTQFGYGGPAMVESRALANNGERQAYMDRDFHGVGAAPITVDPFRIANGALEITADRVSPAVKKAIWGQDYTSGMIATRFSFAQRYGYFEMRAAMPVGKGFWPAFWLLPMDKSWPPEIDIVEAIGGDHLFFTPHCPGEHSKPAGDMKLSNPGAFHTFGLLWTVDKLRWYVDGHPVAEAAACPAMRRPMYVLVNFAVGGKWPGNPDATTPFPARMKVDYIRVWQLPDEFARD</sequence>
<evidence type="ECO:0000256" key="1">
    <source>
        <dbReference type="ARBA" id="ARBA00006865"/>
    </source>
</evidence>
<evidence type="ECO:0000259" key="2">
    <source>
        <dbReference type="PROSITE" id="PS51762"/>
    </source>
</evidence>
<name>A0ABY7TWZ3_9SPHN</name>
<dbReference type="GO" id="GO:0016787">
    <property type="term" value="F:hydrolase activity"/>
    <property type="evidence" value="ECO:0007669"/>
    <property type="project" value="UniProtKB-KW"/>
</dbReference>
<organism evidence="3 4">
    <name type="scientific">Novosphingobium humi</name>
    <dbReference type="NCBI Taxonomy" id="2282397"/>
    <lineage>
        <taxon>Bacteria</taxon>
        <taxon>Pseudomonadati</taxon>
        <taxon>Pseudomonadota</taxon>
        <taxon>Alphaproteobacteria</taxon>
        <taxon>Sphingomonadales</taxon>
        <taxon>Sphingomonadaceae</taxon>
        <taxon>Novosphingobium</taxon>
    </lineage>
</organism>
<keyword evidence="4" id="KW-1185">Reference proteome</keyword>
<dbReference type="PANTHER" id="PTHR10963:SF55">
    <property type="entry name" value="GLYCOSIDE HYDROLASE FAMILY 16 PROTEIN"/>
    <property type="match status" value="1"/>
</dbReference>
<comment type="similarity">
    <text evidence="1">Belongs to the glycosyl hydrolase 16 family.</text>
</comment>
<dbReference type="Pfam" id="PF00722">
    <property type="entry name" value="Glyco_hydro_16"/>
    <property type="match status" value="1"/>
</dbReference>
<keyword evidence="3" id="KW-0378">Hydrolase</keyword>
<protein>
    <submittedName>
        <fullName evidence="3">Glycoside hydrolase family 16 protein</fullName>
    </submittedName>
</protein>
<dbReference type="EMBL" id="CP117417">
    <property type="protein sequence ID" value="WCT77142.1"/>
    <property type="molecule type" value="Genomic_DNA"/>
</dbReference>
<dbReference type="Proteomes" id="UP001218231">
    <property type="component" value="Chromosome"/>
</dbReference>
<dbReference type="RefSeq" id="WP_273617531.1">
    <property type="nucleotide sequence ID" value="NZ_CP117417.1"/>
</dbReference>
<dbReference type="SUPFAM" id="SSF49899">
    <property type="entry name" value="Concanavalin A-like lectins/glucanases"/>
    <property type="match status" value="1"/>
</dbReference>
<dbReference type="InterPro" id="IPR050546">
    <property type="entry name" value="Glycosyl_Hydrlase_16"/>
</dbReference>
<dbReference type="PROSITE" id="PS51762">
    <property type="entry name" value="GH16_2"/>
    <property type="match status" value="1"/>
</dbReference>
<evidence type="ECO:0000313" key="3">
    <source>
        <dbReference type="EMBL" id="WCT77142.1"/>
    </source>
</evidence>
<dbReference type="InterPro" id="IPR000757">
    <property type="entry name" value="Beta-glucanase-like"/>
</dbReference>
<accession>A0ABY7TWZ3</accession>
<proteinExistence type="inferred from homology"/>
<reference evidence="3 4" key="1">
    <citation type="submission" date="2023-02" db="EMBL/GenBank/DDBJ databases">
        <title>Genome sequence of Novosphingobium humi KACC 19094.</title>
        <authorList>
            <person name="Kim S."/>
            <person name="Heo J."/>
            <person name="Kwon S.-W."/>
        </authorList>
    </citation>
    <scope>NUCLEOTIDE SEQUENCE [LARGE SCALE GENOMIC DNA]</scope>
    <source>
        <strain evidence="3 4">KACC 19094</strain>
    </source>
</reference>
<dbReference type="InterPro" id="IPR013320">
    <property type="entry name" value="ConA-like_dom_sf"/>
</dbReference>
<dbReference type="PANTHER" id="PTHR10963">
    <property type="entry name" value="GLYCOSYL HYDROLASE-RELATED"/>
    <property type="match status" value="1"/>
</dbReference>
<dbReference type="CDD" id="cd08023">
    <property type="entry name" value="GH16_laminarinase_like"/>
    <property type="match status" value="1"/>
</dbReference>